<evidence type="ECO:0000313" key="2">
    <source>
        <dbReference type="EMBL" id="NRT86836.1"/>
    </source>
</evidence>
<accession>A0AAX0AV63</accession>
<sequence length="429" mass="50263">MDNEVKRIPCKNENCDKTILEATAKKTGGYCYPCYNAIQAKEQEEYIRKNIRNVNLYDGISDPVEIIKIMHMDKKYDPLIKYINYPRTKEEMYKILSKDDMDRLKNYAMELYKNDNDKWEQILLHLVCFNGADIDDCLKVLIDDCKIYEPSLFKNACDDIAELLIEKLKCKDYRVRINHILISLAMIGNERVVEVFNEWKKNEPEFSKNLYVKPHEYSFEGGWKLDSQGKRKNLYYKKSYGITQGIAPKDNPVKFFEKQNEKCEWCGRKLTSLVIIDLHNENMHFLGLTGDKINISTCDNCTCYGYVYTDIDTNGNTSWSKYNLEPEYLDVHDEDEFEESDYDKKIYLDSNVKSENYAANQFLDVTFTKIGGMPTWIQDAEYPRCPKCGEEMMFVGQVSREDLEEYGEGTYYGFICHECKIAATGYQQT</sequence>
<evidence type="ECO:0000259" key="1">
    <source>
        <dbReference type="PROSITE" id="PS00028"/>
    </source>
</evidence>
<reference evidence="2" key="1">
    <citation type="submission" date="2020-05" db="EMBL/GenBank/DDBJ databases">
        <authorList>
            <person name="Brown S."/>
            <person name="Huntemann M."/>
            <person name="Clum A."/>
            <person name="Spunde A."/>
            <person name="Palaniappan K."/>
            <person name="Ritter S."/>
            <person name="Mikhailova N."/>
            <person name="Chen I.-M."/>
            <person name="Stamatis D."/>
            <person name="Reddy T."/>
            <person name="O'Malley R."/>
            <person name="Daum C."/>
            <person name="Shapiro N."/>
            <person name="Ivanova N."/>
            <person name="Kyrpides N."/>
            <person name="Woyke T."/>
        </authorList>
    </citation>
    <scope>NUCLEOTIDE SEQUENCE</scope>
    <source>
        <strain evidence="2">DJ080</strain>
    </source>
</reference>
<dbReference type="Gene3D" id="2.30.320.10">
    <property type="entry name" value="YwqG-like"/>
    <property type="match status" value="1"/>
</dbReference>
<dbReference type="EMBL" id="JABSWW010000001">
    <property type="protein sequence ID" value="NRT86836.1"/>
    <property type="molecule type" value="Genomic_DNA"/>
</dbReference>
<gene>
    <name evidence="2" type="ORF">B0H41_000515</name>
</gene>
<reference evidence="2" key="2">
    <citation type="journal article" date="2022" name="Nat. Biotechnol.">
        <title>Carbon-negative production of acetone and isopropanol by gas fermentation at industrial pilot scale.</title>
        <authorList>
            <person name="Liew F.E."/>
            <person name="Nogle R."/>
            <person name="Abdalla T."/>
            <person name="Rasor B.J."/>
            <person name="Canter C."/>
            <person name="Jensen R.O."/>
            <person name="Wang L."/>
            <person name="Strutz J."/>
            <person name="Chirania P."/>
            <person name="De Tissera S."/>
            <person name="Mueller A.P."/>
            <person name="Ruan Z."/>
            <person name="Gao A."/>
            <person name="Tran L."/>
            <person name="Engle N.L."/>
            <person name="Bromley J.C."/>
            <person name="Daniell J."/>
            <person name="Conrado R."/>
            <person name="Tschaplinski T.J."/>
            <person name="Giannone R.J."/>
            <person name="Hettich R.L."/>
            <person name="Karim A.S."/>
            <person name="Simpson S.D."/>
            <person name="Brown S.D."/>
            <person name="Leang C."/>
            <person name="Jewett M.C."/>
            <person name="Kopke M."/>
        </authorList>
    </citation>
    <scope>NUCLEOTIDE SEQUENCE</scope>
    <source>
        <strain evidence="2">DJ080</strain>
    </source>
</reference>
<dbReference type="AlphaFoldDB" id="A0AAX0AV63"/>
<name>A0AAX0AV63_CLOBE</name>
<feature type="domain" description="C2H2-type" evidence="1">
    <location>
        <begin position="263"/>
        <end position="284"/>
    </location>
</feature>
<comment type="caution">
    <text evidence="2">The sequence shown here is derived from an EMBL/GenBank/DDBJ whole genome shotgun (WGS) entry which is preliminary data.</text>
</comment>
<dbReference type="Proteomes" id="UP001193748">
    <property type="component" value="Unassembled WGS sequence"/>
</dbReference>
<organism evidence="2 3">
    <name type="scientific">Clostridium beijerinckii</name>
    <name type="common">Clostridium MP</name>
    <dbReference type="NCBI Taxonomy" id="1520"/>
    <lineage>
        <taxon>Bacteria</taxon>
        <taxon>Bacillati</taxon>
        <taxon>Bacillota</taxon>
        <taxon>Clostridia</taxon>
        <taxon>Eubacteriales</taxon>
        <taxon>Clostridiaceae</taxon>
        <taxon>Clostridium</taxon>
    </lineage>
</organism>
<proteinExistence type="predicted"/>
<dbReference type="PROSITE" id="PS00028">
    <property type="entry name" value="ZINC_FINGER_C2H2_1"/>
    <property type="match status" value="1"/>
</dbReference>
<dbReference type="InterPro" id="IPR013087">
    <property type="entry name" value="Znf_C2H2_type"/>
</dbReference>
<dbReference type="RefSeq" id="WP_077843100.1">
    <property type="nucleotide sequence ID" value="NZ_JABSWK010000001.1"/>
</dbReference>
<protein>
    <recommendedName>
        <fullName evidence="1">C2H2-type domain-containing protein</fullName>
    </recommendedName>
</protein>
<evidence type="ECO:0000313" key="3">
    <source>
        <dbReference type="Proteomes" id="UP001193748"/>
    </source>
</evidence>